<dbReference type="GO" id="GO:0031419">
    <property type="term" value="F:cobalamin binding"/>
    <property type="evidence" value="ECO:0007669"/>
    <property type="project" value="InterPro"/>
</dbReference>
<comment type="caution">
    <text evidence="3">The sequence shown here is derived from an EMBL/GenBank/DDBJ whole genome shotgun (WGS) entry which is preliminary data.</text>
</comment>
<organism evidence="3">
    <name type="scientific">Desulfomonile tiedjei</name>
    <dbReference type="NCBI Taxonomy" id="2358"/>
    <lineage>
        <taxon>Bacteria</taxon>
        <taxon>Pseudomonadati</taxon>
        <taxon>Thermodesulfobacteriota</taxon>
        <taxon>Desulfomonilia</taxon>
        <taxon>Desulfomonilales</taxon>
        <taxon>Desulfomonilaceae</taxon>
        <taxon>Desulfomonile</taxon>
    </lineage>
</organism>
<name>A0A7C4AQY7_9BACT</name>
<dbReference type="NCBIfam" id="TIGR00641">
    <property type="entry name" value="acid_CoA_mut_N"/>
    <property type="match status" value="1"/>
</dbReference>
<keyword evidence="1" id="KW-0413">Isomerase</keyword>
<dbReference type="Gene3D" id="3.20.20.240">
    <property type="entry name" value="Methylmalonyl-CoA mutase"/>
    <property type="match status" value="1"/>
</dbReference>
<evidence type="ECO:0000256" key="1">
    <source>
        <dbReference type="ARBA" id="ARBA00023235"/>
    </source>
</evidence>
<dbReference type="SUPFAM" id="SSF51703">
    <property type="entry name" value="Cobalamin (vitamin B12)-dependent enzymes"/>
    <property type="match status" value="1"/>
</dbReference>
<evidence type="ECO:0000259" key="2">
    <source>
        <dbReference type="Pfam" id="PF01642"/>
    </source>
</evidence>
<proteinExistence type="predicted"/>
<dbReference type="GO" id="GO:0004494">
    <property type="term" value="F:methylmalonyl-CoA mutase activity"/>
    <property type="evidence" value="ECO:0007669"/>
    <property type="project" value="InterPro"/>
</dbReference>
<reference evidence="3" key="1">
    <citation type="journal article" date="2020" name="mSystems">
        <title>Genome- and Community-Level Interaction Insights into Carbon Utilization and Element Cycling Functions of Hydrothermarchaeota in Hydrothermal Sediment.</title>
        <authorList>
            <person name="Zhou Z."/>
            <person name="Liu Y."/>
            <person name="Xu W."/>
            <person name="Pan J."/>
            <person name="Luo Z.H."/>
            <person name="Li M."/>
        </authorList>
    </citation>
    <scope>NUCLEOTIDE SEQUENCE [LARGE SCALE GENOMIC DNA]</scope>
    <source>
        <strain evidence="3">SpSt-769</strain>
    </source>
</reference>
<dbReference type="PANTHER" id="PTHR48101:SF1">
    <property type="entry name" value="METHYLMALONYL-COA MUTASE, LARGE SUBUNIT"/>
    <property type="match status" value="1"/>
</dbReference>
<sequence length="542" mass="60527">MGVAKYIKNANDEIEEVILQSGIKIKTQYGPEDLEQVGFDYTKDLGDAGQYPFTRGIHPKGYRSRAWTTRQYSGFGTPQETNERFKLLISHGQTGLNVAFDLPTQMGYDSDNPIVEGEVGRVGMAVDTLRDFEIAFADIQLDKIGSGLTINAVASIMLAMYQATAEKRGFNIQRISATPQNDILKEMIGRGAWIYPVDDAVRLIGDTIEYSIKVLPRCNPVSVCGYHIRESGANPAQEIGFALEIARTYIDEAVKRGLSVDDVARKITFNFNIFGNLWEQVAKFRAARKLWARMLKEECGAKDPKAMHLRGLFGGGGFGLTKAQPENNIMRSSYYALAAALAGAQTTALCSFDEAFTIPTPRAALLSLRTCELLMDEIGLRDTVDPLAGSYFIETLTKQMEEKILEERKRIQQVGGMMQAVTTGFVQKLVAQQAYEWELGLKKGEFIKIGVNKYVDEDEPEVELHEYDPQTQERQIQSLRRVKAERSSSEAARTLQELEKAARAKQNVMPALVDCCKAYCTVGEMADVFRNVFGEFKEPNIF</sequence>
<dbReference type="Pfam" id="PF01642">
    <property type="entry name" value="MM_CoA_mutase"/>
    <property type="match status" value="1"/>
</dbReference>
<dbReference type="InterPro" id="IPR016176">
    <property type="entry name" value="Cbl-dep_enz_cat"/>
</dbReference>
<evidence type="ECO:0000313" key="3">
    <source>
        <dbReference type="EMBL" id="HGH60368.1"/>
    </source>
</evidence>
<dbReference type="InterPro" id="IPR006098">
    <property type="entry name" value="MMCoA_mutase_a_cat"/>
</dbReference>
<dbReference type="EMBL" id="DTGT01000113">
    <property type="protein sequence ID" value="HGH60368.1"/>
    <property type="molecule type" value="Genomic_DNA"/>
</dbReference>
<accession>A0A7C4AQY7</accession>
<feature type="domain" description="Methylmalonyl-CoA mutase alpha/beta chain catalytic" evidence="2">
    <location>
        <begin position="20"/>
        <end position="535"/>
    </location>
</feature>
<dbReference type="InterPro" id="IPR006099">
    <property type="entry name" value="MeMalonylCoA_mutase_a/b_cat"/>
</dbReference>
<dbReference type="PANTHER" id="PTHR48101">
    <property type="entry name" value="METHYLMALONYL-COA MUTASE, MITOCHONDRIAL-RELATED"/>
    <property type="match status" value="1"/>
</dbReference>
<gene>
    <name evidence="3" type="ORF">ENV54_03600</name>
</gene>
<protein>
    <submittedName>
        <fullName evidence="3">Methylmalonyl-CoA mutase</fullName>
    </submittedName>
</protein>
<dbReference type="AlphaFoldDB" id="A0A7C4AQY7"/>